<evidence type="ECO:0000313" key="3">
    <source>
        <dbReference type="Proteomes" id="UP000449969"/>
    </source>
</evidence>
<evidence type="ECO:0000313" key="2">
    <source>
        <dbReference type="EMBL" id="MVT75881.1"/>
    </source>
</evidence>
<protein>
    <submittedName>
        <fullName evidence="2">Uncharacterized protein</fullName>
    </submittedName>
</protein>
<accession>A0A844TLN8</accession>
<dbReference type="AlphaFoldDB" id="A0A844TLN8"/>
<dbReference type="EMBL" id="WQNE01000020">
    <property type="protein sequence ID" value="MVT75881.1"/>
    <property type="molecule type" value="Genomic_DNA"/>
</dbReference>
<reference evidence="2 3" key="1">
    <citation type="submission" date="2019-12" db="EMBL/GenBank/DDBJ databases">
        <title>Draft genome sequences Bradyrhizobium cajani AMBPC1010, Bradyrhizobium pachyrhizi AMBPC1040 and Bradyrhizobium yuanmingense ALSPC3051, three plant growth promoting strains isolated from nodules of Cajanus cajan L. in Dominican Republic.</title>
        <authorList>
            <person name="Flores-Felix J.D."/>
            <person name="Araujo J."/>
            <person name="Diaz-Alcantara C."/>
            <person name="Gonzalez-Andres F."/>
            <person name="Velazquez E."/>
        </authorList>
    </citation>
    <scope>NUCLEOTIDE SEQUENCE [LARGE SCALE GENOMIC DNA]</scope>
    <source>
        <strain evidence="2 3">1010</strain>
    </source>
</reference>
<feature type="region of interest" description="Disordered" evidence="1">
    <location>
        <begin position="137"/>
        <end position="186"/>
    </location>
</feature>
<gene>
    <name evidence="2" type="ORF">GPL20_23020</name>
</gene>
<feature type="compositionally biased region" description="Basic and acidic residues" evidence="1">
    <location>
        <begin position="137"/>
        <end position="146"/>
    </location>
</feature>
<keyword evidence="3" id="KW-1185">Reference proteome</keyword>
<organism evidence="2 3">
    <name type="scientific">Bradyrhizobium cajani</name>
    <dbReference type="NCBI Taxonomy" id="1928661"/>
    <lineage>
        <taxon>Bacteria</taxon>
        <taxon>Pseudomonadati</taxon>
        <taxon>Pseudomonadota</taxon>
        <taxon>Alphaproteobacteria</taxon>
        <taxon>Hyphomicrobiales</taxon>
        <taxon>Nitrobacteraceae</taxon>
        <taxon>Bradyrhizobium</taxon>
    </lineage>
</organism>
<dbReference type="RefSeq" id="WP_157331868.1">
    <property type="nucleotide sequence ID" value="NZ_JANADL010000018.1"/>
</dbReference>
<dbReference type="OrthoDB" id="9813719at2"/>
<name>A0A844TLN8_9BRAD</name>
<comment type="caution">
    <text evidence="2">The sequence shown here is derived from an EMBL/GenBank/DDBJ whole genome shotgun (WGS) entry which is preliminary data.</text>
</comment>
<evidence type="ECO:0000256" key="1">
    <source>
        <dbReference type="SAM" id="MobiDB-lite"/>
    </source>
</evidence>
<dbReference type="Proteomes" id="UP000449969">
    <property type="component" value="Unassembled WGS sequence"/>
</dbReference>
<sequence>MDYAGLVQAVRDRLEQMEMSRSELDHVGGLTCGHTDKILRPVPEKRFGITSLGTILQTLGLIMIIVEDPAARDKTLARREPFSASNRRVGNKCHLGRKVWDLAPDDGGSPRQFQMVSTRAAKLIETFPDRYRFVVDGEPAPTERSDGAPAPAAPRLVHEQPAASPREGTGHAHLRVVQEKRGHKFG</sequence>
<proteinExistence type="predicted"/>